<dbReference type="Gene3D" id="1.10.10.10">
    <property type="entry name" value="Winged helix-like DNA-binding domain superfamily/Winged helix DNA-binding domain"/>
    <property type="match status" value="1"/>
</dbReference>
<dbReference type="AlphaFoldDB" id="A0A917R424"/>
<dbReference type="Proteomes" id="UP000637788">
    <property type="component" value="Unassembled WGS sequence"/>
</dbReference>
<sequence>MKHTNNLDICCPPRLVLDRIGDKWSVLIVLNLSDGPKRFSELRETLHHVTPKVLTHTLRGMERDGLLTRTVFAEVPPRVEYELTQLGHSLRPVMEPINAWAAEHVDEVLSLRKAHDAQLADEPAAH</sequence>
<keyword evidence="3" id="KW-0804">Transcription</keyword>
<gene>
    <name evidence="5" type="ORF">GCM10010094_56300</name>
</gene>
<keyword evidence="2" id="KW-0238">DNA-binding</keyword>
<proteinExistence type="predicted"/>
<accession>A0A917R424</accession>
<feature type="domain" description="HTH hxlR-type" evidence="4">
    <location>
        <begin position="11"/>
        <end position="109"/>
    </location>
</feature>
<comment type="caution">
    <text evidence="5">The sequence shown here is derived from an EMBL/GenBank/DDBJ whole genome shotgun (WGS) entry which is preliminary data.</text>
</comment>
<dbReference type="SUPFAM" id="SSF46785">
    <property type="entry name" value="Winged helix' DNA-binding domain"/>
    <property type="match status" value="1"/>
</dbReference>
<name>A0A917R424_9ACTN</name>
<protein>
    <submittedName>
        <fullName evidence="5">Transcriptional regulator</fullName>
    </submittedName>
</protein>
<evidence type="ECO:0000313" key="5">
    <source>
        <dbReference type="EMBL" id="GGK87902.1"/>
    </source>
</evidence>
<dbReference type="PANTHER" id="PTHR33204">
    <property type="entry name" value="TRANSCRIPTIONAL REGULATOR, MARR FAMILY"/>
    <property type="match status" value="1"/>
</dbReference>
<keyword evidence="6" id="KW-1185">Reference proteome</keyword>
<evidence type="ECO:0000256" key="3">
    <source>
        <dbReference type="ARBA" id="ARBA00023163"/>
    </source>
</evidence>
<organism evidence="5 6">
    <name type="scientific">Streptomyces flaveus</name>
    <dbReference type="NCBI Taxonomy" id="66370"/>
    <lineage>
        <taxon>Bacteria</taxon>
        <taxon>Bacillati</taxon>
        <taxon>Actinomycetota</taxon>
        <taxon>Actinomycetes</taxon>
        <taxon>Kitasatosporales</taxon>
        <taxon>Streptomycetaceae</taxon>
        <taxon>Streptomyces</taxon>
        <taxon>Streptomyces aurantiacus group</taxon>
    </lineage>
</organism>
<dbReference type="PANTHER" id="PTHR33204:SF18">
    <property type="entry name" value="TRANSCRIPTIONAL REGULATORY PROTEIN"/>
    <property type="match status" value="1"/>
</dbReference>
<evidence type="ECO:0000259" key="4">
    <source>
        <dbReference type="PROSITE" id="PS51118"/>
    </source>
</evidence>
<dbReference type="EMBL" id="BMPQ01000016">
    <property type="protein sequence ID" value="GGK87902.1"/>
    <property type="molecule type" value="Genomic_DNA"/>
</dbReference>
<dbReference type="GO" id="GO:0003677">
    <property type="term" value="F:DNA binding"/>
    <property type="evidence" value="ECO:0007669"/>
    <property type="project" value="UniProtKB-KW"/>
</dbReference>
<reference evidence="5" key="1">
    <citation type="journal article" date="2014" name="Int. J. Syst. Evol. Microbiol.">
        <title>Complete genome sequence of Corynebacterium casei LMG S-19264T (=DSM 44701T), isolated from a smear-ripened cheese.</title>
        <authorList>
            <consortium name="US DOE Joint Genome Institute (JGI-PGF)"/>
            <person name="Walter F."/>
            <person name="Albersmeier A."/>
            <person name="Kalinowski J."/>
            <person name="Ruckert C."/>
        </authorList>
    </citation>
    <scope>NUCLEOTIDE SEQUENCE</scope>
    <source>
        <strain evidence="5">JCM 3035</strain>
    </source>
</reference>
<dbReference type="InterPro" id="IPR002577">
    <property type="entry name" value="HTH_HxlR"/>
</dbReference>
<evidence type="ECO:0000313" key="6">
    <source>
        <dbReference type="Proteomes" id="UP000637788"/>
    </source>
</evidence>
<dbReference type="PROSITE" id="PS51118">
    <property type="entry name" value="HTH_HXLR"/>
    <property type="match status" value="1"/>
</dbReference>
<dbReference type="RefSeq" id="WP_189324629.1">
    <property type="nucleotide sequence ID" value="NZ_BMPQ01000016.1"/>
</dbReference>
<evidence type="ECO:0000256" key="2">
    <source>
        <dbReference type="ARBA" id="ARBA00023125"/>
    </source>
</evidence>
<keyword evidence="1" id="KW-0805">Transcription regulation</keyword>
<dbReference type="Pfam" id="PF01638">
    <property type="entry name" value="HxlR"/>
    <property type="match status" value="1"/>
</dbReference>
<dbReference type="InterPro" id="IPR036390">
    <property type="entry name" value="WH_DNA-bd_sf"/>
</dbReference>
<dbReference type="InterPro" id="IPR036388">
    <property type="entry name" value="WH-like_DNA-bd_sf"/>
</dbReference>
<evidence type="ECO:0000256" key="1">
    <source>
        <dbReference type="ARBA" id="ARBA00023015"/>
    </source>
</evidence>
<reference evidence="5" key="2">
    <citation type="submission" date="2020-09" db="EMBL/GenBank/DDBJ databases">
        <authorList>
            <person name="Sun Q."/>
            <person name="Ohkuma M."/>
        </authorList>
    </citation>
    <scope>NUCLEOTIDE SEQUENCE</scope>
    <source>
        <strain evidence="5">JCM 3035</strain>
    </source>
</reference>